<comment type="caution">
    <text evidence="2">The sequence shown here is derived from an EMBL/GenBank/DDBJ whole genome shotgun (WGS) entry which is preliminary data.</text>
</comment>
<feature type="non-terminal residue" evidence="2">
    <location>
        <position position="1"/>
    </location>
</feature>
<feature type="signal peptide" evidence="1">
    <location>
        <begin position="1"/>
        <end position="38"/>
    </location>
</feature>
<keyword evidence="3" id="KW-1185">Reference proteome</keyword>
<dbReference type="OrthoDB" id="5913519at2759"/>
<sequence length="288" mass="31471">LKAANKSLTIFNLFNTMQCATLLIVLLSLLFVITETQASAACNGEFEQFKNCMSNTFNSFLRSADVQTKLNDAKACFDKAGCHASADKFTVGSNQKSQCRKSVFQDLGKSVEGCVKNKIPGFSFPELFLRNLPGGEHSPFSLPSGQKKLSRLLHMANNPNVCPAANRQEAENCLTPIVNSAKGQIKNFINQLCQAKETCSAKLTPNCKAELDDIKKNVVECACAQLEPNAQKYTDELLNCLGGGTQPPTTIKRIIEGLIPKFCQRMRQNADICQNMRSLIGGTRGLHG</sequence>
<dbReference type="Proteomes" id="UP000055024">
    <property type="component" value="Unassembled WGS sequence"/>
</dbReference>
<evidence type="ECO:0000256" key="1">
    <source>
        <dbReference type="SAM" id="SignalP"/>
    </source>
</evidence>
<proteinExistence type="predicted"/>
<dbReference type="AlphaFoldDB" id="A0A0V1HXR3"/>
<reference evidence="2 3" key="1">
    <citation type="submission" date="2015-01" db="EMBL/GenBank/DDBJ databases">
        <title>Evolution of Trichinella species and genotypes.</title>
        <authorList>
            <person name="Korhonen P.K."/>
            <person name="Edoardo P."/>
            <person name="Giuseppe L.R."/>
            <person name="Gasser R.B."/>
        </authorList>
    </citation>
    <scope>NUCLEOTIDE SEQUENCE [LARGE SCALE GENOMIC DNA]</scope>
    <source>
        <strain evidence="2">ISS1029</strain>
    </source>
</reference>
<evidence type="ECO:0000313" key="2">
    <source>
        <dbReference type="EMBL" id="KRZ14980.1"/>
    </source>
</evidence>
<name>A0A0V1HXR3_9BILA</name>
<organism evidence="2 3">
    <name type="scientific">Trichinella zimbabwensis</name>
    <dbReference type="NCBI Taxonomy" id="268475"/>
    <lineage>
        <taxon>Eukaryota</taxon>
        <taxon>Metazoa</taxon>
        <taxon>Ecdysozoa</taxon>
        <taxon>Nematoda</taxon>
        <taxon>Enoplea</taxon>
        <taxon>Dorylaimia</taxon>
        <taxon>Trichinellida</taxon>
        <taxon>Trichinellidae</taxon>
        <taxon>Trichinella</taxon>
    </lineage>
</organism>
<dbReference type="EMBL" id="JYDP01000020">
    <property type="protein sequence ID" value="KRZ14980.1"/>
    <property type="molecule type" value="Genomic_DNA"/>
</dbReference>
<feature type="chain" id="PRO_5006879517" evidence="1">
    <location>
        <begin position="39"/>
        <end position="288"/>
    </location>
</feature>
<accession>A0A0V1HXR3</accession>
<evidence type="ECO:0000313" key="3">
    <source>
        <dbReference type="Proteomes" id="UP000055024"/>
    </source>
</evidence>
<protein>
    <submittedName>
        <fullName evidence="2">Uncharacterized protein</fullName>
    </submittedName>
</protein>
<gene>
    <name evidence="2" type="ORF">T11_16829</name>
</gene>
<keyword evidence="1" id="KW-0732">Signal</keyword>